<dbReference type="EMBL" id="KJ451625">
    <property type="protein sequence ID" value="AHN66495.1"/>
    <property type="molecule type" value="Genomic_DNA"/>
</dbReference>
<proteinExistence type="predicted"/>
<dbReference type="RefSeq" id="YP_009031298.1">
    <property type="nucleotide sequence ID" value="NC_024137.1"/>
</dbReference>
<dbReference type="Proteomes" id="UP000019744">
    <property type="component" value="Segment"/>
</dbReference>
<gene>
    <name evidence="1" type="ORF">Bcp1_018</name>
</gene>
<organism evidence="1 2">
    <name type="scientific">Bacillus phage Bcp1</name>
    <dbReference type="NCBI Taxonomy" id="584892"/>
    <lineage>
        <taxon>Viruses</taxon>
        <taxon>Duplodnaviria</taxon>
        <taxon>Heunggongvirae</taxon>
        <taxon>Uroviricota</taxon>
        <taxon>Caudoviricetes</taxon>
        <taxon>Herelleviridae</taxon>
        <taxon>Bastillevirinae</taxon>
        <taxon>Caeruleovirus</taxon>
        <taxon>Caeruleovirus Bcp1</taxon>
    </lineage>
</organism>
<keyword evidence="2" id="KW-1185">Reference proteome</keyword>
<dbReference type="OrthoDB" id="10422at10239"/>
<dbReference type="GeneID" id="19487224"/>
<evidence type="ECO:0000313" key="1">
    <source>
        <dbReference type="EMBL" id="AHN66495.1"/>
    </source>
</evidence>
<accession>X2JKZ8</accession>
<sequence length="225" mass="26108">MTELNCNEMVNQWGNFGDNSPIEYGTIFVKEDVEQEGCFYFIQVINLEWTIGEDGWFLTKGYVDINDDWINWKDVKEFAGFDKTCEDTEKGYMVSALVEYYGYHEFGGEPLSNEFGVDFNGVLNEVKKEAEVIALLNEYDIMLERKEEVLKTTVIYNNESELFYTMKEDVESISETVDGEGVLHLGQYKHDRIVVSESLEQLQTMLEGYDVEILSDDEEEEDDNE</sequence>
<protein>
    <submittedName>
        <fullName evidence="1">Uncharacterized protein</fullName>
    </submittedName>
</protein>
<reference evidence="1 2" key="1">
    <citation type="journal article" date="2014" name="Genome Announc.">
        <title>Complete Genome Sequence of Bacillus cereus Sensu Lato Bacteriophage Bcp1.</title>
        <authorList>
            <person name="Schuch R."/>
            <person name="Pelzek A.J."/>
            <person name="Fazzini M.M."/>
            <person name="Nelson D.C."/>
            <person name="Fischetti V.A."/>
        </authorList>
    </citation>
    <scope>NUCLEOTIDE SEQUENCE [LARGE SCALE GENOMIC DNA]</scope>
</reference>
<name>X2JKZ8_9CAUD</name>
<evidence type="ECO:0000313" key="2">
    <source>
        <dbReference type="Proteomes" id="UP000019744"/>
    </source>
</evidence>
<dbReference type="KEGG" id="vg:19487224"/>